<evidence type="ECO:0000313" key="8">
    <source>
        <dbReference type="Proteomes" id="UP000230423"/>
    </source>
</evidence>
<dbReference type="SUPFAM" id="SSF52058">
    <property type="entry name" value="L domain-like"/>
    <property type="match status" value="1"/>
</dbReference>
<sequence length="552" mass="60755">MTKSTPAVLKNSLRVHQHLVFNVLDDNEWAASGVMLLLLLFATAVSGCQKGCDCSSSVTVCHAQALRSVPILLDPRTKRLDLAHNKITRLTADELSLYPNLEYLSLANNSLTHITAEAFSALPHLKHLDLSNNNLLSLPKNVFNKLKNLETLTLSNNELQLSPDTFAGLAALRRLELTSNRLAYLPPSVFRSLKSLKILDLANNKLLALPASLLSTVPQLRHLDASHNLLSDLEAGQFSALRELETLNLADNLISDINDGALFGMDNLTLLNMTNNQLVRLPGNTWPLGKLRSLDLSGNPFVALETASFDTLPSLHFLNLSNCRNLKAIHMAAFVSMSSLQTLDLSNCALTHIAPTAFQPLPPLNMLSLAGNRLQTLPASLRISTVPFLDLENNPWDCSCELRALRLPSTALCASPESLAGVPLNELDSCSIFHGMLLPFMLSILVLFLIVILISILLMKRPTPRRSSLYQHQTLINALSHKDYGFDKSSFSPYCTSDESQDSAYESPTSAFLPRPQMPLSRPPPNHKPPTPVLVNESYRTLTNYPVPMTQL</sequence>
<dbReference type="Pfam" id="PF00560">
    <property type="entry name" value="LRR_1"/>
    <property type="match status" value="1"/>
</dbReference>
<feature type="transmembrane region" description="Helical" evidence="6">
    <location>
        <begin position="436"/>
        <end position="459"/>
    </location>
</feature>
<evidence type="ECO:0000313" key="7">
    <source>
        <dbReference type="EMBL" id="PIO72715.1"/>
    </source>
</evidence>
<dbReference type="FunFam" id="3.80.10.10:FF:000770">
    <property type="entry name" value="Uncharacterized protein"/>
    <property type="match status" value="1"/>
</dbReference>
<dbReference type="InterPro" id="IPR003591">
    <property type="entry name" value="Leu-rich_rpt_typical-subtyp"/>
</dbReference>
<dbReference type="AlphaFoldDB" id="A0A2G9UR32"/>
<dbReference type="InterPro" id="IPR032675">
    <property type="entry name" value="LRR_dom_sf"/>
</dbReference>
<dbReference type="InterPro" id="IPR050333">
    <property type="entry name" value="SLRP"/>
</dbReference>
<evidence type="ECO:0000256" key="2">
    <source>
        <dbReference type="ARBA" id="ARBA00022729"/>
    </source>
</evidence>
<organism evidence="7 8">
    <name type="scientific">Teladorsagia circumcincta</name>
    <name type="common">Brown stomach worm</name>
    <name type="synonym">Ostertagia circumcincta</name>
    <dbReference type="NCBI Taxonomy" id="45464"/>
    <lineage>
        <taxon>Eukaryota</taxon>
        <taxon>Metazoa</taxon>
        <taxon>Ecdysozoa</taxon>
        <taxon>Nematoda</taxon>
        <taxon>Chromadorea</taxon>
        <taxon>Rhabditida</taxon>
        <taxon>Rhabditina</taxon>
        <taxon>Rhabditomorpha</taxon>
        <taxon>Strongyloidea</taxon>
        <taxon>Trichostrongylidae</taxon>
        <taxon>Teladorsagia</taxon>
    </lineage>
</organism>
<keyword evidence="2" id="KW-0732">Signal</keyword>
<feature type="compositionally biased region" description="Pro residues" evidence="5">
    <location>
        <begin position="521"/>
        <end position="532"/>
    </location>
</feature>
<dbReference type="Proteomes" id="UP000230423">
    <property type="component" value="Unassembled WGS sequence"/>
</dbReference>
<proteinExistence type="predicted"/>
<keyword evidence="6" id="KW-1133">Transmembrane helix</keyword>
<accession>A0A2G9UR32</accession>
<dbReference type="PRINTS" id="PR00019">
    <property type="entry name" value="LEURICHRPT"/>
</dbReference>
<dbReference type="Pfam" id="PF13855">
    <property type="entry name" value="LRR_8"/>
    <property type="match status" value="3"/>
</dbReference>
<keyword evidence="8" id="KW-1185">Reference proteome</keyword>
<evidence type="ECO:0000256" key="3">
    <source>
        <dbReference type="ARBA" id="ARBA00022737"/>
    </source>
</evidence>
<keyword evidence="3" id="KW-0677">Repeat</keyword>
<keyword evidence="6" id="KW-0812">Transmembrane</keyword>
<dbReference type="PANTHER" id="PTHR45712">
    <property type="entry name" value="AGAP008170-PA"/>
    <property type="match status" value="1"/>
</dbReference>
<name>A0A2G9UR32_TELCI</name>
<evidence type="ECO:0000256" key="4">
    <source>
        <dbReference type="ARBA" id="ARBA00023180"/>
    </source>
</evidence>
<dbReference type="PANTHER" id="PTHR45712:SF22">
    <property type="entry name" value="INSULIN-LIKE GROWTH FACTOR-BINDING PROTEIN COMPLEX ACID LABILE SUBUNIT"/>
    <property type="match status" value="1"/>
</dbReference>
<evidence type="ECO:0000256" key="5">
    <source>
        <dbReference type="SAM" id="MobiDB-lite"/>
    </source>
</evidence>
<dbReference type="SMART" id="SM00364">
    <property type="entry name" value="LRR_BAC"/>
    <property type="match status" value="6"/>
</dbReference>
<evidence type="ECO:0000256" key="1">
    <source>
        <dbReference type="ARBA" id="ARBA00022614"/>
    </source>
</evidence>
<dbReference type="EMBL" id="KZ345612">
    <property type="protein sequence ID" value="PIO72715.1"/>
    <property type="molecule type" value="Genomic_DNA"/>
</dbReference>
<dbReference type="SMART" id="SM00369">
    <property type="entry name" value="LRR_TYP"/>
    <property type="match status" value="12"/>
</dbReference>
<protein>
    <submittedName>
        <fullName evidence="7">Leucine Rich repeat-containing domain protein</fullName>
    </submittedName>
</protein>
<dbReference type="PROSITE" id="PS51450">
    <property type="entry name" value="LRR"/>
    <property type="match status" value="5"/>
</dbReference>
<feature type="region of interest" description="Disordered" evidence="5">
    <location>
        <begin position="495"/>
        <end position="534"/>
    </location>
</feature>
<keyword evidence="1" id="KW-0433">Leucine-rich repeat</keyword>
<reference evidence="7 8" key="1">
    <citation type="submission" date="2015-09" db="EMBL/GenBank/DDBJ databases">
        <title>Draft genome of the parasitic nematode Teladorsagia circumcincta isolate WARC Sus (inbred).</title>
        <authorList>
            <person name="Mitreva M."/>
        </authorList>
    </citation>
    <scope>NUCLEOTIDE SEQUENCE [LARGE SCALE GENOMIC DNA]</scope>
    <source>
        <strain evidence="7 8">S</strain>
    </source>
</reference>
<dbReference type="InterPro" id="IPR001611">
    <property type="entry name" value="Leu-rich_rpt"/>
</dbReference>
<evidence type="ECO:0000256" key="6">
    <source>
        <dbReference type="SAM" id="Phobius"/>
    </source>
</evidence>
<feature type="compositionally biased region" description="Polar residues" evidence="5">
    <location>
        <begin position="495"/>
        <end position="510"/>
    </location>
</feature>
<dbReference type="Gene3D" id="3.80.10.10">
    <property type="entry name" value="Ribonuclease Inhibitor"/>
    <property type="match status" value="2"/>
</dbReference>
<dbReference type="OrthoDB" id="1055097at2759"/>
<keyword evidence="4" id="KW-0325">Glycoprotein</keyword>
<gene>
    <name evidence="7" type="ORF">TELCIR_05341</name>
</gene>
<keyword evidence="6" id="KW-0472">Membrane</keyword>